<organism evidence="1 2">
    <name type="scientific">Amanita muscaria (strain Koide BX008)</name>
    <dbReference type="NCBI Taxonomy" id="946122"/>
    <lineage>
        <taxon>Eukaryota</taxon>
        <taxon>Fungi</taxon>
        <taxon>Dikarya</taxon>
        <taxon>Basidiomycota</taxon>
        <taxon>Agaricomycotina</taxon>
        <taxon>Agaricomycetes</taxon>
        <taxon>Agaricomycetidae</taxon>
        <taxon>Agaricales</taxon>
        <taxon>Pluteineae</taxon>
        <taxon>Amanitaceae</taxon>
        <taxon>Amanita</taxon>
    </lineage>
</organism>
<dbReference type="OrthoDB" id="26722at2759"/>
<dbReference type="SUPFAM" id="SSF56112">
    <property type="entry name" value="Protein kinase-like (PK-like)"/>
    <property type="match status" value="1"/>
</dbReference>
<dbReference type="InterPro" id="IPR011009">
    <property type="entry name" value="Kinase-like_dom_sf"/>
</dbReference>
<dbReference type="EMBL" id="KN818325">
    <property type="protein sequence ID" value="KIL58960.1"/>
    <property type="molecule type" value="Genomic_DNA"/>
</dbReference>
<keyword evidence="2" id="KW-1185">Reference proteome</keyword>
<accession>A0A0C2S866</accession>
<dbReference type="HOGENOM" id="CLU_087973_2_0_1"/>
<sequence length="158" mass="17939">MFRLAKAIQYLHSMGVVLDYRFRSLNVVLDSDLCPTIRCLCSTSQSLLDKECEEQFSPCRNIFSFGGICYELYAFPDTWPDYSGSRRPKRPSEIPENAWQLIQRCCAKDSACRPTIDEVVKDIEGWDRVGHVEPSLQDRTCFGALGSVLSDLGRSLCQ</sequence>
<protein>
    <recommendedName>
        <fullName evidence="3">Protein kinase domain-containing protein</fullName>
    </recommendedName>
</protein>
<name>A0A0C2S866_AMAMK</name>
<dbReference type="Proteomes" id="UP000054549">
    <property type="component" value="Unassembled WGS sequence"/>
</dbReference>
<dbReference type="AlphaFoldDB" id="A0A0C2S866"/>
<gene>
    <name evidence="1" type="ORF">M378DRAFT_285182</name>
</gene>
<dbReference type="InParanoid" id="A0A0C2S866"/>
<evidence type="ECO:0008006" key="3">
    <source>
        <dbReference type="Google" id="ProtNLM"/>
    </source>
</evidence>
<reference evidence="1 2" key="1">
    <citation type="submission" date="2014-04" db="EMBL/GenBank/DDBJ databases">
        <title>Evolutionary Origins and Diversification of the Mycorrhizal Mutualists.</title>
        <authorList>
            <consortium name="DOE Joint Genome Institute"/>
            <consortium name="Mycorrhizal Genomics Consortium"/>
            <person name="Kohler A."/>
            <person name="Kuo A."/>
            <person name="Nagy L.G."/>
            <person name="Floudas D."/>
            <person name="Copeland A."/>
            <person name="Barry K.W."/>
            <person name="Cichocki N."/>
            <person name="Veneault-Fourrey C."/>
            <person name="LaButti K."/>
            <person name="Lindquist E.A."/>
            <person name="Lipzen A."/>
            <person name="Lundell T."/>
            <person name="Morin E."/>
            <person name="Murat C."/>
            <person name="Riley R."/>
            <person name="Ohm R."/>
            <person name="Sun H."/>
            <person name="Tunlid A."/>
            <person name="Henrissat B."/>
            <person name="Grigoriev I.V."/>
            <person name="Hibbett D.S."/>
            <person name="Martin F."/>
        </authorList>
    </citation>
    <scope>NUCLEOTIDE SEQUENCE [LARGE SCALE GENOMIC DNA]</scope>
    <source>
        <strain evidence="1 2">Koide BX008</strain>
    </source>
</reference>
<dbReference type="Gene3D" id="1.10.510.10">
    <property type="entry name" value="Transferase(Phosphotransferase) domain 1"/>
    <property type="match status" value="1"/>
</dbReference>
<evidence type="ECO:0000313" key="2">
    <source>
        <dbReference type="Proteomes" id="UP000054549"/>
    </source>
</evidence>
<proteinExistence type="predicted"/>
<evidence type="ECO:0000313" key="1">
    <source>
        <dbReference type="EMBL" id="KIL58960.1"/>
    </source>
</evidence>